<dbReference type="PATRIC" id="fig|358396.7.peg.935"/>
<dbReference type="KEGG" id="hlc:CHINAEXTREME18970"/>
<evidence type="ECO:0000256" key="1">
    <source>
        <dbReference type="SAM" id="MobiDB-lite"/>
    </source>
</evidence>
<feature type="compositionally biased region" description="Acidic residues" evidence="1">
    <location>
        <begin position="90"/>
        <end position="122"/>
    </location>
</feature>
<proteinExistence type="predicted"/>
<dbReference type="AlphaFoldDB" id="M0LUQ8"/>
<evidence type="ECO:0000313" key="2">
    <source>
        <dbReference type="EMBL" id="APW99724.1"/>
    </source>
</evidence>
<reference evidence="2 5" key="1">
    <citation type="journal article" date="2011" name="J. Bacteriol.">
        <title>Genome sequence of Halobiforma lacisalsi AJ5, an extremely halophilic archaeon which harbors a bop gene.</title>
        <authorList>
            <person name="Jiang X."/>
            <person name="Wang S."/>
            <person name="Cheng H."/>
            <person name="Huo Y."/>
            <person name="Zhang X."/>
            <person name="Zhu X."/>
            <person name="Han X."/>
            <person name="Ni P."/>
            <person name="Wu M."/>
        </authorList>
    </citation>
    <scope>NUCLEOTIDE SEQUENCE [LARGE SCALE GENOMIC DNA]</scope>
    <source>
        <strain evidence="2 5">AJ5</strain>
    </source>
</reference>
<dbReference type="Proteomes" id="UP000186547">
    <property type="component" value="Chromosome"/>
</dbReference>
<evidence type="ECO:0000313" key="5">
    <source>
        <dbReference type="Proteomes" id="UP000186547"/>
    </source>
</evidence>
<evidence type="ECO:0000313" key="4">
    <source>
        <dbReference type="Proteomes" id="UP000011555"/>
    </source>
</evidence>
<reference evidence="3 4" key="2">
    <citation type="journal article" date="2014" name="PLoS Genet.">
        <title>Phylogenetically driven sequencing of extremely halophilic archaea reveals strategies for static and dynamic osmo-response.</title>
        <authorList>
            <person name="Becker E.A."/>
            <person name="Seitzer P.M."/>
            <person name="Tritt A."/>
            <person name="Larsen D."/>
            <person name="Krusor M."/>
            <person name="Yao A.I."/>
            <person name="Wu D."/>
            <person name="Madern D."/>
            <person name="Eisen J.A."/>
            <person name="Darling A.E."/>
            <person name="Facciotti M.T."/>
        </authorList>
    </citation>
    <scope>NUCLEOTIDE SEQUENCE [LARGE SCALE GENOMIC DNA]</scope>
    <source>
        <strain evidence="3 4">AJ5</strain>
    </source>
</reference>
<keyword evidence="4" id="KW-1185">Reference proteome</keyword>
<dbReference type="eggNOG" id="arCOG09128">
    <property type="taxonomic scope" value="Archaea"/>
</dbReference>
<evidence type="ECO:0000313" key="3">
    <source>
        <dbReference type="EMBL" id="EMA36104.1"/>
    </source>
</evidence>
<organism evidence="3 4">
    <name type="scientific">Natronobacterium lacisalsi AJ5</name>
    <dbReference type="NCBI Taxonomy" id="358396"/>
    <lineage>
        <taxon>Archaea</taxon>
        <taxon>Methanobacteriati</taxon>
        <taxon>Methanobacteriota</taxon>
        <taxon>Stenosarchaea group</taxon>
        <taxon>Halobacteria</taxon>
        <taxon>Halobacteriales</taxon>
        <taxon>Natrialbaceae</taxon>
        <taxon>Natronobacterium</taxon>
    </lineage>
</organism>
<feature type="region of interest" description="Disordered" evidence="1">
    <location>
        <begin position="31"/>
        <end position="128"/>
    </location>
</feature>
<gene>
    <name evidence="3" type="ORF">C445_04583</name>
    <name evidence="2" type="ORF">CHINAEXTREME_18970</name>
</gene>
<name>M0LUQ8_NATLA</name>
<dbReference type="EMBL" id="CP019285">
    <property type="protein sequence ID" value="APW99724.1"/>
    <property type="molecule type" value="Genomic_DNA"/>
</dbReference>
<dbReference type="RefSeq" id="WP_007140659.1">
    <property type="nucleotide sequence ID" value="NZ_AOLZ01000022.1"/>
</dbReference>
<accession>M0LUQ8</accession>
<protein>
    <submittedName>
        <fullName evidence="3">Uncharacterized protein</fullName>
    </submittedName>
</protein>
<reference evidence="2" key="3">
    <citation type="submission" date="2017-01" db="EMBL/GenBank/DDBJ databases">
        <authorList>
            <person name="Mah S.A."/>
            <person name="Swanson W.J."/>
            <person name="Moy G.W."/>
            <person name="Vacquier V.D."/>
        </authorList>
    </citation>
    <scope>NUCLEOTIDE SEQUENCE</scope>
    <source>
        <strain evidence="2">AJ5</strain>
    </source>
</reference>
<dbReference type="EMBL" id="AOLZ01000022">
    <property type="protein sequence ID" value="EMA36104.1"/>
    <property type="molecule type" value="Genomic_DNA"/>
</dbReference>
<feature type="compositionally biased region" description="Basic and acidic residues" evidence="1">
    <location>
        <begin position="61"/>
        <end position="73"/>
    </location>
</feature>
<sequence>MAALTIFGLLIFVDPLFTVLAIGSYVLPPIGLYVGKRGRGGPSIRDSRDVESGPADPLGGRTERKRRDDRSIDDPVGDGTHPEVSTDASLGDDSDGADPDSDTDIDSDSDTDSDTDSDDGDTDTDHSG</sequence>
<dbReference type="STRING" id="358396.CHINAEXTREME_18970"/>
<dbReference type="Proteomes" id="UP000011555">
    <property type="component" value="Unassembled WGS sequence"/>
</dbReference>